<sequence>MAARERVNGLLESALPHTTGERRGWLGDNEAPAQLGNARAFPVLESSPLRGIPVVIHRLQAVSGTCPGSQARCAALQDRELFAKSQLDRERNRLRCSGHRWLHQPLRGLDVPRKDVRLAVTVPSDPSQVAHPGWCRRGLGANR</sequence>
<keyword evidence="2" id="KW-1185">Reference proteome</keyword>
<comment type="caution">
    <text evidence="1">The sequence shown here is derived from an EMBL/GenBank/DDBJ whole genome shotgun (WGS) entry which is preliminary data.</text>
</comment>
<evidence type="ECO:0000313" key="2">
    <source>
        <dbReference type="Proteomes" id="UP000276834"/>
    </source>
</evidence>
<dbReference type="AlphaFoldDB" id="A0A3L8SSP1"/>
<evidence type="ECO:0000313" key="1">
    <source>
        <dbReference type="EMBL" id="RLW07681.1"/>
    </source>
</evidence>
<accession>A0A3L8SSP1</accession>
<gene>
    <name evidence="1" type="ORF">DV515_00003892</name>
</gene>
<name>A0A3L8SSP1_CHLGU</name>
<dbReference type="EMBL" id="QUSF01000007">
    <property type="protein sequence ID" value="RLW07681.1"/>
    <property type="molecule type" value="Genomic_DNA"/>
</dbReference>
<organism evidence="1 2">
    <name type="scientific">Chloebia gouldiae</name>
    <name type="common">Gouldian finch</name>
    <name type="synonym">Erythrura gouldiae</name>
    <dbReference type="NCBI Taxonomy" id="44316"/>
    <lineage>
        <taxon>Eukaryota</taxon>
        <taxon>Metazoa</taxon>
        <taxon>Chordata</taxon>
        <taxon>Craniata</taxon>
        <taxon>Vertebrata</taxon>
        <taxon>Euteleostomi</taxon>
        <taxon>Archelosauria</taxon>
        <taxon>Archosauria</taxon>
        <taxon>Dinosauria</taxon>
        <taxon>Saurischia</taxon>
        <taxon>Theropoda</taxon>
        <taxon>Coelurosauria</taxon>
        <taxon>Aves</taxon>
        <taxon>Neognathae</taxon>
        <taxon>Neoaves</taxon>
        <taxon>Telluraves</taxon>
        <taxon>Australaves</taxon>
        <taxon>Passeriformes</taxon>
        <taxon>Passeroidea</taxon>
        <taxon>Passeridae</taxon>
        <taxon>Chloebia</taxon>
    </lineage>
</organism>
<protein>
    <submittedName>
        <fullName evidence="1">Uncharacterized protein</fullName>
    </submittedName>
</protein>
<reference evidence="1 2" key="1">
    <citation type="journal article" date="2018" name="Proc. R. Soc. B">
        <title>A non-coding region near Follistatin controls head colour polymorphism in the Gouldian finch.</title>
        <authorList>
            <person name="Toomey M.B."/>
            <person name="Marques C.I."/>
            <person name="Andrade P."/>
            <person name="Araujo P.M."/>
            <person name="Sabatino S."/>
            <person name="Gazda M.A."/>
            <person name="Afonso S."/>
            <person name="Lopes R.J."/>
            <person name="Corbo J.C."/>
            <person name="Carneiro M."/>
        </authorList>
    </citation>
    <scope>NUCLEOTIDE SEQUENCE [LARGE SCALE GENOMIC DNA]</scope>
    <source>
        <strain evidence="1">Red01</strain>
        <tissue evidence="1">Muscle</tissue>
    </source>
</reference>
<proteinExistence type="predicted"/>
<dbReference type="Proteomes" id="UP000276834">
    <property type="component" value="Unassembled WGS sequence"/>
</dbReference>